<dbReference type="STRING" id="109280.ENSHCOP00000018580"/>
<evidence type="ECO:0000259" key="7">
    <source>
        <dbReference type="PROSITE" id="PS51830"/>
    </source>
</evidence>
<sequence>MPAGPLLDITLTDGQFDEVYLPHWICTAVDPTIFEKFAVLHSDNDGVSVENVPEVTPSHVKLPHTDFSARGVLTRIKRWAGFLVSLKCKVFIYKTKKAFLTLHVYLIPSDPALEAELQKTTSLLGYERIMKSYPQGALEMDDQFNLKTDVDGATISPKVFKLTYEDWDPNFFEVFIKKPGEEFTLILENASGPVWSCDIRRGDYSGSGSFVPEMRTYDDELLRVRTDFMERVSAEVTSQLLDDLLGVDLNDGEKDAIAEGKMIPTHRARALIDTVRRKGPEASRRMIFHFERRDRTLHALLGLPSVPHL</sequence>
<dbReference type="GO" id="GO:0045087">
    <property type="term" value="P:innate immune response"/>
    <property type="evidence" value="ECO:0007669"/>
    <property type="project" value="UniProtKB-KW"/>
</dbReference>
<evidence type="ECO:0000256" key="3">
    <source>
        <dbReference type="ARBA" id="ARBA00022588"/>
    </source>
</evidence>
<dbReference type="GO" id="GO:0006954">
    <property type="term" value="P:inflammatory response"/>
    <property type="evidence" value="ECO:0007669"/>
    <property type="project" value="UniProtKB-KW"/>
</dbReference>
<dbReference type="PROSITE" id="PS51830">
    <property type="entry name" value="FIIND"/>
    <property type="match status" value="1"/>
</dbReference>
<dbReference type="Proteomes" id="UP000264820">
    <property type="component" value="Unplaced"/>
</dbReference>
<dbReference type="PANTHER" id="PTHR46985">
    <property type="entry name" value="NACHT, LRR AND PYD DOMAINS-CONTAINING PROTEIN 1"/>
    <property type="match status" value="1"/>
</dbReference>
<protein>
    <submittedName>
        <fullName evidence="8">Uncharacterized protein</fullName>
    </submittedName>
</protein>
<dbReference type="InterPro" id="IPR051249">
    <property type="entry name" value="NLRP_Inflammasome"/>
</dbReference>
<dbReference type="PANTHER" id="PTHR46985:SF2">
    <property type="entry name" value="APOPTOSIS-ASSOCIATED SPECK-LIKE PROTEIN CONTAINING A CARD"/>
    <property type="match status" value="1"/>
</dbReference>
<reference evidence="8" key="1">
    <citation type="submission" date="2025-05" db="UniProtKB">
        <authorList>
            <consortium name="Ensembl"/>
        </authorList>
    </citation>
    <scope>IDENTIFICATION</scope>
</reference>
<keyword evidence="9" id="KW-1185">Reference proteome</keyword>
<accession>A0A3Q3DRD1</accession>
<feature type="domain" description="CARD" evidence="6">
    <location>
        <begin position="221"/>
        <end position="305"/>
    </location>
</feature>
<dbReference type="InterPro" id="IPR025307">
    <property type="entry name" value="FIIND_dom"/>
</dbReference>
<evidence type="ECO:0000256" key="5">
    <source>
        <dbReference type="ARBA" id="ARBA00023198"/>
    </source>
</evidence>
<dbReference type="SUPFAM" id="SSF47986">
    <property type="entry name" value="DEATH domain"/>
    <property type="match status" value="1"/>
</dbReference>
<dbReference type="Pfam" id="PF23679">
    <property type="entry name" value="UPA-FIIND"/>
    <property type="match status" value="1"/>
</dbReference>
<organism evidence="8 9">
    <name type="scientific">Hippocampus comes</name>
    <name type="common">Tiger tail seahorse</name>
    <dbReference type="NCBI Taxonomy" id="109280"/>
    <lineage>
        <taxon>Eukaryota</taxon>
        <taxon>Metazoa</taxon>
        <taxon>Chordata</taxon>
        <taxon>Craniata</taxon>
        <taxon>Vertebrata</taxon>
        <taxon>Euteleostomi</taxon>
        <taxon>Actinopterygii</taxon>
        <taxon>Neopterygii</taxon>
        <taxon>Teleostei</taxon>
        <taxon>Neoteleostei</taxon>
        <taxon>Acanthomorphata</taxon>
        <taxon>Syngnathiaria</taxon>
        <taxon>Syngnathiformes</taxon>
        <taxon>Syngnathoidei</taxon>
        <taxon>Syngnathidae</taxon>
        <taxon>Hippocampus</taxon>
    </lineage>
</organism>
<comment type="subcellular location">
    <subcellularLocation>
        <location evidence="1">Cytoplasm</location>
        <location evidence="1">Cytosol</location>
    </subcellularLocation>
</comment>
<evidence type="ECO:0000256" key="4">
    <source>
        <dbReference type="ARBA" id="ARBA00022859"/>
    </source>
</evidence>
<keyword evidence="2" id="KW-0963">Cytoplasm</keyword>
<evidence type="ECO:0000313" key="8">
    <source>
        <dbReference type="Ensembl" id="ENSHCOP00000018580.1"/>
    </source>
</evidence>
<dbReference type="Ensembl" id="ENSHCOT00000010990.1">
    <property type="protein sequence ID" value="ENSHCOP00000018580.1"/>
    <property type="gene ID" value="ENSHCOG00000003178.1"/>
</dbReference>
<dbReference type="Gene3D" id="1.10.533.10">
    <property type="entry name" value="Death Domain, Fas"/>
    <property type="match status" value="1"/>
</dbReference>
<dbReference type="InterPro" id="IPR011029">
    <property type="entry name" value="DEATH-like_dom_sf"/>
</dbReference>
<dbReference type="Pfam" id="PF13553">
    <property type="entry name" value="FIIND"/>
    <property type="match status" value="1"/>
</dbReference>
<dbReference type="AlphaFoldDB" id="A0A3Q3DRD1"/>
<keyword evidence="4" id="KW-0391">Immunity</keyword>
<keyword evidence="3" id="KW-0399">Innate immunity</keyword>
<proteinExistence type="predicted"/>
<dbReference type="Ensembl" id="ENSHCOT00000010986.1">
    <property type="protein sequence ID" value="ENSHCOP00000002098.1"/>
    <property type="gene ID" value="ENSHCOG00000003178.1"/>
</dbReference>
<dbReference type="GO" id="GO:0005829">
    <property type="term" value="C:cytosol"/>
    <property type="evidence" value="ECO:0007669"/>
    <property type="project" value="UniProtKB-SubCell"/>
</dbReference>
<dbReference type="GO" id="GO:0042981">
    <property type="term" value="P:regulation of apoptotic process"/>
    <property type="evidence" value="ECO:0007669"/>
    <property type="project" value="InterPro"/>
</dbReference>
<evidence type="ECO:0000313" key="9">
    <source>
        <dbReference type="Proteomes" id="UP000264820"/>
    </source>
</evidence>
<keyword evidence="5" id="KW-0395">Inflammatory response</keyword>
<name>A0A3Q3DRD1_HIPCM</name>
<evidence type="ECO:0000259" key="6">
    <source>
        <dbReference type="PROSITE" id="PS50209"/>
    </source>
</evidence>
<feature type="domain" description="FIIND" evidence="7">
    <location>
        <begin position="1"/>
        <end position="213"/>
    </location>
</feature>
<dbReference type="InterPro" id="IPR001315">
    <property type="entry name" value="CARD"/>
</dbReference>
<evidence type="ECO:0000256" key="1">
    <source>
        <dbReference type="ARBA" id="ARBA00004514"/>
    </source>
</evidence>
<evidence type="ECO:0000256" key="2">
    <source>
        <dbReference type="ARBA" id="ARBA00022490"/>
    </source>
</evidence>
<dbReference type="GeneTree" id="ENSGT01100000263761"/>
<dbReference type="Pfam" id="PF00619">
    <property type="entry name" value="CARD"/>
    <property type="match status" value="1"/>
</dbReference>
<dbReference type="OMA" id="VHWDENL"/>
<dbReference type="PROSITE" id="PS50209">
    <property type="entry name" value="CARD"/>
    <property type="match status" value="1"/>
</dbReference>